<dbReference type="AlphaFoldDB" id="A0A2W2AIE2"/>
<accession>A0A2W2AIE2</accession>
<comment type="caution">
    <text evidence="2">The sequence shown here is derived from an EMBL/GenBank/DDBJ whole genome shotgun (WGS) entry which is preliminary data.</text>
</comment>
<name>A0A2W2AIE2_9BACT</name>
<feature type="signal peptide" evidence="1">
    <location>
        <begin position="1"/>
        <end position="25"/>
    </location>
</feature>
<organism evidence="2 3">
    <name type="scientific">Taibaiella soli</name>
    <dbReference type="NCBI Taxonomy" id="1649169"/>
    <lineage>
        <taxon>Bacteria</taxon>
        <taxon>Pseudomonadati</taxon>
        <taxon>Bacteroidota</taxon>
        <taxon>Chitinophagia</taxon>
        <taxon>Chitinophagales</taxon>
        <taxon>Chitinophagaceae</taxon>
        <taxon>Taibaiella</taxon>
    </lineage>
</organism>
<sequence>MSSNRITKFFIAAGLLSSISFAAWAQNEIDALRYSYLSPMGTARSMGFGGALGSIGGDFTSLSVNPAGIGIYRSSEIIFTPSLKINSTNTAYTGTNGNSGSFGDSRTRFNINNAGAVFTTAQKGRRYKNSNWKSVSFGIGVNRLADFTRNYNYQGYNNTSSASEPMVVDANQNGYSYGNFQPASLAQMGYSAYLVDTGALYGANSSSYGTIVAWQQGVIQRKSVSERGGVNEMVLSFGGNYKEKLMLGATLGLPFINFYQESSITETNTLTPAQDQFFGSFNYNQYLTTHGYGINLKLGFIYKINDQFRIGGAIHTPTAYQMYDNTDYSIASDTRNLKSLVFNDNTGSISTFYAHQNFNYGLTTPWRGLLSASAMLGKIGFITADAEYVDYNSMRYHMHDYRDYEQQINTIIKNTYQGAFNFRAGAEFRFDMMMFRGGFGYYGSPYQSPYNYSGSDRFDISAGLGFRFQHAFIDIGYVHSMYSTQEQPYTLPYPNVVIPTATIKNNNNNVAITLGFKF</sequence>
<dbReference type="SUPFAM" id="SSF56935">
    <property type="entry name" value="Porins"/>
    <property type="match status" value="1"/>
</dbReference>
<dbReference type="Proteomes" id="UP000248745">
    <property type="component" value="Unassembled WGS sequence"/>
</dbReference>
<feature type="chain" id="PRO_5015994646" description="Aromatic hydrocarbon degradation protein" evidence="1">
    <location>
        <begin position="26"/>
        <end position="518"/>
    </location>
</feature>
<dbReference type="OrthoDB" id="9765571at2"/>
<gene>
    <name evidence="2" type="ORF">DN068_08150</name>
</gene>
<protein>
    <recommendedName>
        <fullName evidence="4">Aromatic hydrocarbon degradation protein</fullName>
    </recommendedName>
</protein>
<evidence type="ECO:0000313" key="3">
    <source>
        <dbReference type="Proteomes" id="UP000248745"/>
    </source>
</evidence>
<dbReference type="Gene3D" id="2.40.160.60">
    <property type="entry name" value="Outer membrane protein transport protein (OMPP1/FadL/TodX)"/>
    <property type="match status" value="1"/>
</dbReference>
<dbReference type="RefSeq" id="WP_110998415.1">
    <property type="nucleotide sequence ID" value="NZ_QKTW01000013.1"/>
</dbReference>
<reference evidence="2 3" key="1">
    <citation type="submission" date="2018-06" db="EMBL/GenBank/DDBJ databases">
        <title>Mucibacter soli gen. nov., sp. nov., a new member of the family Chitinophagaceae producing mucin.</title>
        <authorList>
            <person name="Kim M.-K."/>
            <person name="Park S."/>
            <person name="Kim T.-S."/>
            <person name="Joung Y."/>
            <person name="Han J.-H."/>
            <person name="Kim S.B."/>
        </authorList>
    </citation>
    <scope>NUCLEOTIDE SEQUENCE [LARGE SCALE GENOMIC DNA]</scope>
    <source>
        <strain evidence="2 3">R1-15</strain>
    </source>
</reference>
<evidence type="ECO:0008006" key="4">
    <source>
        <dbReference type="Google" id="ProtNLM"/>
    </source>
</evidence>
<evidence type="ECO:0000256" key="1">
    <source>
        <dbReference type="SAM" id="SignalP"/>
    </source>
</evidence>
<proteinExistence type="predicted"/>
<keyword evidence="1" id="KW-0732">Signal</keyword>
<evidence type="ECO:0000313" key="2">
    <source>
        <dbReference type="EMBL" id="PZF73352.1"/>
    </source>
</evidence>
<dbReference type="EMBL" id="QKTW01000013">
    <property type="protein sequence ID" value="PZF73352.1"/>
    <property type="molecule type" value="Genomic_DNA"/>
</dbReference>
<keyword evidence="3" id="KW-1185">Reference proteome</keyword>